<dbReference type="PANTHER" id="PTHR47331">
    <property type="entry name" value="PHD-TYPE DOMAIN-CONTAINING PROTEIN"/>
    <property type="match status" value="1"/>
</dbReference>
<reference evidence="1 2" key="1">
    <citation type="submission" date="2020-06" db="EMBL/GenBank/DDBJ databases">
        <authorList>
            <person name="Li R."/>
            <person name="Bekaert M."/>
        </authorList>
    </citation>
    <scope>NUCLEOTIDE SEQUENCE [LARGE SCALE GENOMIC DNA]</scope>
    <source>
        <strain evidence="2">wild</strain>
    </source>
</reference>
<evidence type="ECO:0000313" key="2">
    <source>
        <dbReference type="Proteomes" id="UP000507470"/>
    </source>
</evidence>
<name>A0A6J8C1K1_MYTCO</name>
<dbReference type="Proteomes" id="UP000507470">
    <property type="component" value="Unassembled WGS sequence"/>
</dbReference>
<sequence>MTATCFAGAKTRQQSHYDHKQTNMAKETHVCVFCDGTHHSNDSNDCIKTTVKFQNHREKPTSLILVNYNNLKSQTSKRLSLVKQLRLFFYLNGTIRCGGRIHNEPLTETARFPYLLPIDPPLTPLAVLDVHETLKHSGVLATVTQIRQTYWDPCIRQYAKKVLHKRIIFRKVSGKPHRETDPPPLPKIGFTEASVRANERIHKWIHGQ</sequence>
<evidence type="ECO:0008006" key="3">
    <source>
        <dbReference type="Google" id="ProtNLM"/>
    </source>
</evidence>
<organism evidence="1 2">
    <name type="scientific">Mytilus coruscus</name>
    <name type="common">Sea mussel</name>
    <dbReference type="NCBI Taxonomy" id="42192"/>
    <lineage>
        <taxon>Eukaryota</taxon>
        <taxon>Metazoa</taxon>
        <taxon>Spiralia</taxon>
        <taxon>Lophotrochozoa</taxon>
        <taxon>Mollusca</taxon>
        <taxon>Bivalvia</taxon>
        <taxon>Autobranchia</taxon>
        <taxon>Pteriomorphia</taxon>
        <taxon>Mytilida</taxon>
        <taxon>Mytiloidea</taxon>
        <taxon>Mytilidae</taxon>
        <taxon>Mytilinae</taxon>
        <taxon>Mytilus</taxon>
    </lineage>
</organism>
<protein>
    <recommendedName>
        <fullName evidence="3">Integrase zinc-binding domain-containing protein</fullName>
    </recommendedName>
</protein>
<proteinExistence type="predicted"/>
<dbReference type="AlphaFoldDB" id="A0A6J8C1K1"/>
<evidence type="ECO:0000313" key="1">
    <source>
        <dbReference type="EMBL" id="CAC5389702.1"/>
    </source>
</evidence>
<gene>
    <name evidence="1" type="ORF">MCOR_24843</name>
</gene>
<accession>A0A6J8C1K1</accession>
<keyword evidence="2" id="KW-1185">Reference proteome</keyword>
<dbReference type="EMBL" id="CACVKT020004359">
    <property type="protein sequence ID" value="CAC5389702.1"/>
    <property type="molecule type" value="Genomic_DNA"/>
</dbReference>